<dbReference type="Pfam" id="PF13440">
    <property type="entry name" value="Polysacc_synt_3"/>
    <property type="match status" value="1"/>
</dbReference>
<feature type="transmembrane region" description="Helical" evidence="7">
    <location>
        <begin position="166"/>
        <end position="186"/>
    </location>
</feature>
<evidence type="ECO:0000256" key="4">
    <source>
        <dbReference type="ARBA" id="ARBA00022989"/>
    </source>
</evidence>
<evidence type="ECO:0000256" key="7">
    <source>
        <dbReference type="SAM" id="Phobius"/>
    </source>
</evidence>
<dbReference type="PANTHER" id="PTHR30250">
    <property type="entry name" value="PST FAMILY PREDICTED COLANIC ACID TRANSPORTER"/>
    <property type="match status" value="1"/>
</dbReference>
<dbReference type="AlphaFoldDB" id="A0A7W3JFR7"/>
<feature type="transmembrane region" description="Helical" evidence="7">
    <location>
        <begin position="532"/>
        <end position="550"/>
    </location>
</feature>
<dbReference type="InterPro" id="IPR050833">
    <property type="entry name" value="Poly_Biosynth_Transport"/>
</dbReference>
<feature type="transmembrane region" description="Helical" evidence="7">
    <location>
        <begin position="364"/>
        <end position="385"/>
    </location>
</feature>
<reference evidence="9 11" key="2">
    <citation type="submission" date="2020-07" db="EMBL/GenBank/DDBJ databases">
        <title>Sequencing the genomes of 1000 actinobacteria strains.</title>
        <authorList>
            <person name="Klenk H.-P."/>
        </authorList>
    </citation>
    <scope>NUCLEOTIDE SEQUENCE [LARGE SCALE GENOMIC DNA]</scope>
    <source>
        <strain evidence="9 11">DSM 10309</strain>
    </source>
</reference>
<dbReference type="EMBL" id="JACGWW010000001">
    <property type="protein sequence ID" value="MBA8812015.1"/>
    <property type="molecule type" value="Genomic_DNA"/>
</dbReference>
<dbReference type="Proteomes" id="UP000321154">
    <property type="component" value="Unassembled WGS sequence"/>
</dbReference>
<organism evidence="9 11">
    <name type="scientific">Frigoribacterium faeni</name>
    <dbReference type="NCBI Taxonomy" id="145483"/>
    <lineage>
        <taxon>Bacteria</taxon>
        <taxon>Bacillati</taxon>
        <taxon>Actinomycetota</taxon>
        <taxon>Actinomycetes</taxon>
        <taxon>Micrococcales</taxon>
        <taxon>Microbacteriaceae</taxon>
        <taxon>Frigoribacterium</taxon>
    </lineage>
</organism>
<feature type="transmembrane region" description="Helical" evidence="7">
    <location>
        <begin position="262"/>
        <end position="286"/>
    </location>
</feature>
<evidence type="ECO:0000256" key="3">
    <source>
        <dbReference type="ARBA" id="ARBA00022692"/>
    </source>
</evidence>
<comment type="subcellular location">
    <subcellularLocation>
        <location evidence="1">Cell membrane</location>
        <topology evidence="1">Multi-pass membrane protein</topology>
    </subcellularLocation>
</comment>
<feature type="compositionally biased region" description="Basic and acidic residues" evidence="6">
    <location>
        <begin position="81"/>
        <end position="92"/>
    </location>
</feature>
<keyword evidence="10" id="KW-1185">Reference proteome</keyword>
<feature type="region of interest" description="Disordered" evidence="6">
    <location>
        <begin position="79"/>
        <end position="119"/>
    </location>
</feature>
<feature type="transmembrane region" description="Helical" evidence="7">
    <location>
        <begin position="443"/>
        <end position="462"/>
    </location>
</feature>
<dbReference type="EMBL" id="BJUV01000024">
    <property type="protein sequence ID" value="GEK83993.1"/>
    <property type="molecule type" value="Genomic_DNA"/>
</dbReference>
<evidence type="ECO:0000256" key="5">
    <source>
        <dbReference type="ARBA" id="ARBA00023136"/>
    </source>
</evidence>
<feature type="transmembrane region" description="Helical" evidence="7">
    <location>
        <begin position="556"/>
        <end position="572"/>
    </location>
</feature>
<gene>
    <name evidence="9" type="ORF">FB463_000239</name>
    <name evidence="8" type="ORF">FFA01_23020</name>
</gene>
<feature type="region of interest" description="Disordered" evidence="6">
    <location>
        <begin position="588"/>
        <end position="608"/>
    </location>
</feature>
<name>A0A7W3JFR7_9MICO</name>
<dbReference type="RefSeq" id="WP_146856257.1">
    <property type="nucleotide sequence ID" value="NZ_BAAAHR010000005.1"/>
</dbReference>
<evidence type="ECO:0000313" key="8">
    <source>
        <dbReference type="EMBL" id="GEK83993.1"/>
    </source>
</evidence>
<feature type="region of interest" description="Disordered" evidence="6">
    <location>
        <begin position="1"/>
        <end position="49"/>
    </location>
</feature>
<reference evidence="8 10" key="1">
    <citation type="submission" date="2019-07" db="EMBL/GenBank/DDBJ databases">
        <title>Whole genome shotgun sequence of Frigoribacterium faeni NBRC 103066.</title>
        <authorList>
            <person name="Hosoyama A."/>
            <person name="Uohara A."/>
            <person name="Ohji S."/>
            <person name="Ichikawa N."/>
        </authorList>
    </citation>
    <scope>NUCLEOTIDE SEQUENCE [LARGE SCALE GENOMIC DNA]</scope>
    <source>
        <strain evidence="8 10">NBRC 103066</strain>
    </source>
</reference>
<dbReference type="PANTHER" id="PTHR30250:SF11">
    <property type="entry name" value="O-ANTIGEN TRANSPORTER-RELATED"/>
    <property type="match status" value="1"/>
</dbReference>
<evidence type="ECO:0000256" key="6">
    <source>
        <dbReference type="SAM" id="MobiDB-lite"/>
    </source>
</evidence>
<evidence type="ECO:0000256" key="1">
    <source>
        <dbReference type="ARBA" id="ARBA00004651"/>
    </source>
</evidence>
<proteinExistence type="predicted"/>
<comment type="caution">
    <text evidence="9">The sequence shown here is derived from an EMBL/GenBank/DDBJ whole genome shotgun (WGS) entry which is preliminary data.</text>
</comment>
<dbReference type="Proteomes" id="UP000522688">
    <property type="component" value="Unassembled WGS sequence"/>
</dbReference>
<evidence type="ECO:0000313" key="9">
    <source>
        <dbReference type="EMBL" id="MBA8812015.1"/>
    </source>
</evidence>
<dbReference type="OrthoDB" id="5016530at2"/>
<feature type="transmembrane region" description="Helical" evidence="7">
    <location>
        <begin position="474"/>
        <end position="492"/>
    </location>
</feature>
<accession>A0A7W3JFR7</accession>
<evidence type="ECO:0000313" key="11">
    <source>
        <dbReference type="Proteomes" id="UP000522688"/>
    </source>
</evidence>
<protein>
    <submittedName>
        <fullName evidence="9">O-antigen/teichoic acid export membrane protein</fullName>
    </submittedName>
</protein>
<feature type="transmembrane region" description="Helical" evidence="7">
    <location>
        <begin position="129"/>
        <end position="154"/>
    </location>
</feature>
<feature type="transmembrane region" description="Helical" evidence="7">
    <location>
        <begin position="327"/>
        <end position="344"/>
    </location>
</feature>
<feature type="transmembrane region" description="Helical" evidence="7">
    <location>
        <begin position="292"/>
        <end position="315"/>
    </location>
</feature>
<evidence type="ECO:0000256" key="2">
    <source>
        <dbReference type="ARBA" id="ARBA00022475"/>
    </source>
</evidence>
<keyword evidence="3 7" id="KW-0812">Transmembrane</keyword>
<keyword evidence="2" id="KW-1003">Cell membrane</keyword>
<feature type="transmembrane region" description="Helical" evidence="7">
    <location>
        <begin position="233"/>
        <end position="255"/>
    </location>
</feature>
<feature type="transmembrane region" description="Helical" evidence="7">
    <location>
        <begin position="412"/>
        <end position="431"/>
    </location>
</feature>
<feature type="transmembrane region" description="Helical" evidence="7">
    <location>
        <begin position="498"/>
        <end position="520"/>
    </location>
</feature>
<keyword evidence="5 7" id="KW-0472">Membrane</keyword>
<evidence type="ECO:0000313" key="10">
    <source>
        <dbReference type="Proteomes" id="UP000321154"/>
    </source>
</evidence>
<feature type="transmembrane region" description="Helical" evidence="7">
    <location>
        <begin position="198"/>
        <end position="221"/>
    </location>
</feature>
<sequence>MRPAPPERPDDDARAPDQRTSSPRHAAEPWTDDDPARPDRPLLVTSDADLAWNPEATGAFAMPALAPQTLGASVHLPQPEAEAKAEEARAEARGAVASTSGGDGAGDSATSGSSTEAAPDQSRLFGRGLLYVVIWSLQLVVGTVVSPVLAHLLGVTEFGAFSSAQAVYQVLAVLALLGLDQALVLQHAEDGKARNARGLVTVGLVVSFVATGAALLTVPLWAEPLGFGSEHDLVLVVMLWAAPSAAVQVMLALLLAEDRFRAFATTSIVSAVGGQAIGLTLLLTLGGGALTYAWGSVISQTLAMLIGLVFTRPLISGLVNGAVTKRALSFGVPLALASLAYFVLNAGDRIVLQRLMGPDAVGQYQVAYVVGSSVILLLSFTNNAWAPHFAKMRDEAARFALAMQARDEIYRLLNPIIIALTLVSPLAMPILVPASFDPVSLTIVVYVVALTAYPATAGGASGRLLTIERRAKTLGVITGIAAIVNVGLNLVFVPWLGILGAAVATVIAYSVLSALQLVALPKRVPWRGSSAVLLWTVLASVVFAGATTALPQTLEWNIGRVVVALACLPWFFRRLAAARRPPAVVDAEPDVPLHPATPSRPTHDQETP</sequence>
<feature type="compositionally biased region" description="Low complexity" evidence="6">
    <location>
        <begin position="93"/>
        <end position="118"/>
    </location>
</feature>
<keyword evidence="4 7" id="KW-1133">Transmembrane helix</keyword>
<dbReference type="GO" id="GO:0005886">
    <property type="term" value="C:plasma membrane"/>
    <property type="evidence" value="ECO:0007669"/>
    <property type="project" value="UniProtKB-SubCell"/>
</dbReference>
<feature type="compositionally biased region" description="Basic and acidic residues" evidence="6">
    <location>
        <begin position="1"/>
        <end position="17"/>
    </location>
</feature>